<protein>
    <submittedName>
        <fullName evidence="4">TldE protein, part of TldE/TldD proteolytic complex</fullName>
    </submittedName>
</protein>
<dbReference type="AlphaFoldDB" id="A0A3G1A6C7"/>
<dbReference type="InterPro" id="IPR002510">
    <property type="entry name" value="Metalloprtase-TldD/E_N"/>
</dbReference>
<gene>
    <name evidence="4" type="ORF">TCARB_1440</name>
</gene>
<dbReference type="STRING" id="697581.TCARB_1440"/>
<dbReference type="Pfam" id="PF19289">
    <property type="entry name" value="PmbA_TldD_3rd"/>
    <property type="match status" value="1"/>
</dbReference>
<dbReference type="EMBL" id="CP007493">
    <property type="protein sequence ID" value="AJB42486.1"/>
    <property type="molecule type" value="Genomic_DNA"/>
</dbReference>
<dbReference type="KEGG" id="tcb:TCARB_1440"/>
<dbReference type="InterPro" id="IPR035068">
    <property type="entry name" value="TldD/PmbA_N"/>
</dbReference>
<dbReference type="InterPro" id="IPR036059">
    <property type="entry name" value="TldD/PmbA_sf"/>
</dbReference>
<evidence type="ECO:0000259" key="1">
    <source>
        <dbReference type="Pfam" id="PF01523"/>
    </source>
</evidence>
<dbReference type="Gene3D" id="3.30.2290.10">
    <property type="entry name" value="PmbA/TldD superfamily"/>
    <property type="match status" value="1"/>
</dbReference>
<accession>A0A3G1A6C7</accession>
<dbReference type="Proteomes" id="UP000266720">
    <property type="component" value="Chromosome"/>
</dbReference>
<reference evidence="5" key="1">
    <citation type="book" date="2010" name="EXTREMOPHILES" publisher="0:0-0">
        <title>Complete genome sequences of ten hyperthermophilic archaea reveal their metabolic capabilities and possible ecological roles.</title>
        <editorList>
            <person name="?"/>
        </editorList>
        <authorList>
            <person name="Ravin N.V."/>
            <person name="Mardanov A.V."/>
            <person name="Bonch-Osmolovskaya E.A."/>
            <person name="Skryabin K.G."/>
        </authorList>
    </citation>
    <scope>NUCLEOTIDE SEQUENCE [LARGE SCALE GENOMIC DNA]</scope>
    <source>
        <strain evidence="5">1505</strain>
    </source>
</reference>
<feature type="domain" description="Metalloprotease TldD/E central" evidence="3">
    <location>
        <begin position="134"/>
        <end position="211"/>
    </location>
</feature>
<name>A0A3G1A6C7_9CREN</name>
<dbReference type="GO" id="GO:0008237">
    <property type="term" value="F:metallopeptidase activity"/>
    <property type="evidence" value="ECO:0007669"/>
    <property type="project" value="InterPro"/>
</dbReference>
<evidence type="ECO:0000313" key="4">
    <source>
        <dbReference type="EMBL" id="AJB42486.1"/>
    </source>
</evidence>
<dbReference type="InterPro" id="IPR045569">
    <property type="entry name" value="Metalloprtase-TldD/E_C"/>
</dbReference>
<dbReference type="RefSeq" id="WP_052887074.1">
    <property type="nucleotide sequence ID" value="NZ_CP007493.1"/>
</dbReference>
<evidence type="ECO:0000259" key="2">
    <source>
        <dbReference type="Pfam" id="PF19289"/>
    </source>
</evidence>
<feature type="domain" description="Metalloprotease TldD/E C-terminal" evidence="2">
    <location>
        <begin position="221"/>
        <end position="441"/>
    </location>
</feature>
<organism evidence="4 5">
    <name type="scientific">Thermofilum adornatum 1505</name>
    <dbReference type="NCBI Taxonomy" id="697581"/>
    <lineage>
        <taxon>Archaea</taxon>
        <taxon>Thermoproteota</taxon>
        <taxon>Thermoprotei</taxon>
        <taxon>Thermofilales</taxon>
        <taxon>Thermofilaceae</taxon>
        <taxon>Thermofilum</taxon>
    </lineage>
</organism>
<dbReference type="Pfam" id="PF19290">
    <property type="entry name" value="PmbA_TldD_2nd"/>
    <property type="match status" value="1"/>
</dbReference>
<proteinExistence type="predicted"/>
<dbReference type="Pfam" id="PF01523">
    <property type="entry name" value="PmbA_TldD_1st"/>
    <property type="match status" value="1"/>
</dbReference>
<evidence type="ECO:0000259" key="3">
    <source>
        <dbReference type="Pfam" id="PF19290"/>
    </source>
</evidence>
<sequence length="446" mass="50011">MSREMLIEVGEKIKQHALKAGFEEVAVMTYSRESVMVKFANGEPSVVQNWTDRVAGVYLVKGQRILGTDIPIHNLDQVYKTIDSLLTMHEKIPPSMLYAPLPSPEKHEPLPGLVDQKLLKAIEDPSPVSEAIVESANRYKIDTFAGMVQLTYEQKCLVNSKDAQLVEDSTYLKVYLRSFAGDGSGQWSLGSRRLDMKKIEEVAETASRFAYESRRQEEYPPGKTNILLSPMVAGNFFNYIADMATASSIMMGFSIFMNKKPGERVATEKLTLLDDPRNPELPGSTSFDDEGLRTYSKPIIEKGVLSNILHNTKTASKMGGKSTGNAGMIFPRVWNINIHPGDHSFEELLAEMKEGLVVTNNWYTRLQNYIEGTFSTILRDAILIVKNGEIIGAAKKLRIADSFPRILQNIVALGKETYDMYWWEVETPTRTPYILVKEVGTSKHTA</sequence>
<dbReference type="GeneID" id="25406845"/>
<feature type="domain" description="Metalloprotease TldD/E N-terminal" evidence="1">
    <location>
        <begin position="31"/>
        <end position="65"/>
    </location>
</feature>
<evidence type="ECO:0000313" key="5">
    <source>
        <dbReference type="Proteomes" id="UP000266720"/>
    </source>
</evidence>
<dbReference type="PANTHER" id="PTHR43666">
    <property type="entry name" value="TLDD PROTEIN"/>
    <property type="match status" value="1"/>
</dbReference>
<dbReference type="InterPro" id="IPR045570">
    <property type="entry name" value="Metalloprtase-TldD/E_cen_dom"/>
</dbReference>
<dbReference type="PANTHER" id="PTHR43666:SF1">
    <property type="entry name" value="CONSERVED PROTEIN"/>
    <property type="match status" value="1"/>
</dbReference>
<dbReference type="GO" id="GO:0006508">
    <property type="term" value="P:proteolysis"/>
    <property type="evidence" value="ECO:0007669"/>
    <property type="project" value="InterPro"/>
</dbReference>
<dbReference type="SUPFAM" id="SSF111283">
    <property type="entry name" value="Putative modulator of DNA gyrase, PmbA/TldD"/>
    <property type="match status" value="1"/>
</dbReference>